<name>A0A4Z2G9B2_9TELE</name>
<organism evidence="1 2">
    <name type="scientific">Liparis tanakae</name>
    <name type="common">Tanaka's snailfish</name>
    <dbReference type="NCBI Taxonomy" id="230148"/>
    <lineage>
        <taxon>Eukaryota</taxon>
        <taxon>Metazoa</taxon>
        <taxon>Chordata</taxon>
        <taxon>Craniata</taxon>
        <taxon>Vertebrata</taxon>
        <taxon>Euteleostomi</taxon>
        <taxon>Actinopterygii</taxon>
        <taxon>Neopterygii</taxon>
        <taxon>Teleostei</taxon>
        <taxon>Neoteleostei</taxon>
        <taxon>Acanthomorphata</taxon>
        <taxon>Eupercaria</taxon>
        <taxon>Perciformes</taxon>
        <taxon>Cottioidei</taxon>
        <taxon>Cottales</taxon>
        <taxon>Liparidae</taxon>
        <taxon>Liparis</taxon>
    </lineage>
</organism>
<comment type="caution">
    <text evidence="1">The sequence shown here is derived from an EMBL/GenBank/DDBJ whole genome shotgun (WGS) entry which is preliminary data.</text>
</comment>
<keyword evidence="2" id="KW-1185">Reference proteome</keyword>
<reference evidence="1 2" key="1">
    <citation type="submission" date="2019-03" db="EMBL/GenBank/DDBJ databases">
        <title>First draft genome of Liparis tanakae, snailfish: a comprehensive survey of snailfish specific genes.</title>
        <authorList>
            <person name="Kim W."/>
            <person name="Song I."/>
            <person name="Jeong J.-H."/>
            <person name="Kim D."/>
            <person name="Kim S."/>
            <person name="Ryu S."/>
            <person name="Song J.Y."/>
            <person name="Lee S.K."/>
        </authorList>
    </citation>
    <scope>NUCLEOTIDE SEQUENCE [LARGE SCALE GENOMIC DNA]</scope>
    <source>
        <tissue evidence="1">Muscle</tissue>
    </source>
</reference>
<proteinExistence type="predicted"/>
<dbReference type="Proteomes" id="UP000314294">
    <property type="component" value="Unassembled WGS sequence"/>
</dbReference>
<dbReference type="EMBL" id="SRLO01000641">
    <property type="protein sequence ID" value="TNN49780.1"/>
    <property type="molecule type" value="Genomic_DNA"/>
</dbReference>
<sequence length="145" mass="15565">MTAGHLVEMGDALPALPQTRGLQALEDSGEGAAGPALQWCRLSVRLKSEVQFMHIIAWETGTSTGAASPRAIHNFSRAWSTKRTESRGVVGYGSAQRVEPVLPLSDGAAEGKKKTSTSALEKRSLGQFKSFFSCRETLTSLTGLW</sequence>
<dbReference type="AlphaFoldDB" id="A0A4Z2G9B2"/>
<accession>A0A4Z2G9B2</accession>
<evidence type="ECO:0000313" key="2">
    <source>
        <dbReference type="Proteomes" id="UP000314294"/>
    </source>
</evidence>
<protein>
    <submittedName>
        <fullName evidence="1">Uncharacterized protein</fullName>
    </submittedName>
</protein>
<gene>
    <name evidence="1" type="ORF">EYF80_040004</name>
</gene>
<evidence type="ECO:0000313" key="1">
    <source>
        <dbReference type="EMBL" id="TNN49780.1"/>
    </source>
</evidence>